<comment type="caution">
    <text evidence="2">The sequence shown here is derived from an EMBL/GenBank/DDBJ whole genome shotgun (WGS) entry which is preliminary data.</text>
</comment>
<gene>
    <name evidence="2" type="ORF">C0Q70_08681</name>
</gene>
<feature type="region of interest" description="Disordered" evidence="1">
    <location>
        <begin position="434"/>
        <end position="474"/>
    </location>
</feature>
<evidence type="ECO:0000256" key="1">
    <source>
        <dbReference type="SAM" id="MobiDB-lite"/>
    </source>
</evidence>
<evidence type="ECO:0000313" key="2">
    <source>
        <dbReference type="EMBL" id="PVD29430.1"/>
    </source>
</evidence>
<accession>A0A2T7P7N6</accession>
<proteinExistence type="predicted"/>
<sequence length="567" mass="64186">MAFKRLSGSTVRVSQLAEKLLQNETVLYDLFGELMDYHCSIERSSIASGNILVTHGDPKTVEEVIHKVVIETEVLDDRNDKSFLRVLNSLKEKYRGQFEAELERSSFTLKIAFHRQINNEIVRSIMPFVKKNRLQRHLELSRALFLSGTRGQKEVIRIAEEHHCQISVILPGYQVLVRAEYPRGHQLLLCEGNMAATDCGVVLLPFSDNHRNWSPTHKQILERGLLTDKYELYSKHMCGFSKARTLKLQSQRPNDRQAIVLLHVPDKLVLHSLLAEGLEECLKLSFTREGCIALPVAMRTWQSLEENMKTIVNVVQDRLDEEENATTIVLYLEKSSADVRQKLVETLEKTLSARWKIETDRVAVYEETISSPTLVIVGETRAAETTFTKLQTMYVPSDFQERSSLLGTVMKPGLNLFTVSSPMISNFGAESDAKVTVPNTKSKNRNSEDETQGKPVSFTPAEPPCRNLNTGPPKVSQKFEVARGTHLSLESPAVGRAGHDNNDSKKNSVIEKLGSEVVNRLEQSKDELRRLSTELAFETLFSRKSTRHFNSLPPALYAIKRNEITSR</sequence>
<organism evidence="2 3">
    <name type="scientific">Pomacea canaliculata</name>
    <name type="common">Golden apple snail</name>
    <dbReference type="NCBI Taxonomy" id="400727"/>
    <lineage>
        <taxon>Eukaryota</taxon>
        <taxon>Metazoa</taxon>
        <taxon>Spiralia</taxon>
        <taxon>Lophotrochozoa</taxon>
        <taxon>Mollusca</taxon>
        <taxon>Gastropoda</taxon>
        <taxon>Caenogastropoda</taxon>
        <taxon>Architaenioglossa</taxon>
        <taxon>Ampullarioidea</taxon>
        <taxon>Ampullariidae</taxon>
        <taxon>Pomacea</taxon>
    </lineage>
</organism>
<dbReference type="Proteomes" id="UP000245119">
    <property type="component" value="Linkage Group LG5"/>
</dbReference>
<protein>
    <submittedName>
        <fullName evidence="2">Uncharacterized protein</fullName>
    </submittedName>
</protein>
<reference evidence="2 3" key="1">
    <citation type="submission" date="2018-04" db="EMBL/GenBank/DDBJ databases">
        <title>The genome of golden apple snail Pomacea canaliculata provides insight into stress tolerance and invasive adaptation.</title>
        <authorList>
            <person name="Liu C."/>
            <person name="Liu B."/>
            <person name="Ren Y."/>
            <person name="Zhang Y."/>
            <person name="Wang H."/>
            <person name="Li S."/>
            <person name="Jiang F."/>
            <person name="Yin L."/>
            <person name="Zhang G."/>
            <person name="Qian W."/>
            <person name="Fan W."/>
        </authorList>
    </citation>
    <scope>NUCLEOTIDE SEQUENCE [LARGE SCALE GENOMIC DNA]</scope>
    <source>
        <strain evidence="2">SZHN2017</strain>
        <tissue evidence="2">Muscle</tissue>
    </source>
</reference>
<evidence type="ECO:0000313" key="3">
    <source>
        <dbReference type="Proteomes" id="UP000245119"/>
    </source>
</evidence>
<dbReference type="EMBL" id="PZQS01000005">
    <property type="protein sequence ID" value="PVD29430.1"/>
    <property type="molecule type" value="Genomic_DNA"/>
</dbReference>
<dbReference type="AlphaFoldDB" id="A0A2T7P7N6"/>
<name>A0A2T7P7N6_POMCA</name>
<keyword evidence="3" id="KW-1185">Reference proteome</keyword>